<evidence type="ECO:0000256" key="7">
    <source>
        <dbReference type="ARBA" id="ARBA00022989"/>
    </source>
</evidence>
<accession>A0A3Q0F5Q1</accession>
<reference evidence="12" key="2">
    <citation type="submission" date="2025-08" db="UniProtKB">
        <authorList>
            <consortium name="RefSeq"/>
        </authorList>
    </citation>
    <scope>IDENTIFICATION</scope>
    <source>
        <tissue evidence="12">Leaf</tissue>
    </source>
</reference>
<protein>
    <submittedName>
        <fullName evidence="12">Sialyltransferase-like protein 1</fullName>
    </submittedName>
</protein>
<evidence type="ECO:0000256" key="1">
    <source>
        <dbReference type="ARBA" id="ARBA00004323"/>
    </source>
</evidence>
<keyword evidence="3" id="KW-0328">Glycosyltransferase</keyword>
<dbReference type="Pfam" id="PF00777">
    <property type="entry name" value="Glyco_transf_29"/>
    <property type="match status" value="1"/>
</dbReference>
<evidence type="ECO:0000256" key="6">
    <source>
        <dbReference type="ARBA" id="ARBA00022968"/>
    </source>
</evidence>
<evidence type="ECO:0000256" key="10">
    <source>
        <dbReference type="ARBA" id="ARBA00023180"/>
    </source>
</evidence>
<name>A0A3Q0F5Q1_VIGRR</name>
<dbReference type="GeneID" id="106764848"/>
<keyword evidence="11" id="KW-1185">Reference proteome</keyword>
<dbReference type="AlphaFoldDB" id="A0A3Q0F5Q1"/>
<keyword evidence="10" id="KW-0325">Glycoprotein</keyword>
<keyword evidence="4" id="KW-0808">Transferase</keyword>
<evidence type="ECO:0000256" key="3">
    <source>
        <dbReference type="ARBA" id="ARBA00022676"/>
    </source>
</evidence>
<sequence length="167" mass="19357">MTTVLTREYLDSRPGGWMDYTPQRIAPGTKKCTNKTLCEENLNVLIPAKLPFHPRQFRTCAVVGNSGDLLKTTFGKEIDSHDAVIQDNEAPVNEIWHTKHHYGTKDPKDVFKGPKGLPSIRTHEHGITLKLGQEPIDTRPYRYPYHHKNENERQVHELMEDVNIWYR</sequence>
<dbReference type="InterPro" id="IPR044782">
    <property type="entry name" value="SIA1/STLP5"/>
</dbReference>
<dbReference type="KEGG" id="vra:106764848"/>
<dbReference type="GO" id="GO:0009860">
    <property type="term" value="P:pollen tube growth"/>
    <property type="evidence" value="ECO:0007669"/>
    <property type="project" value="InterPro"/>
</dbReference>
<comment type="similarity">
    <text evidence="2">Belongs to the glycosyltransferase 29 family.</text>
</comment>
<dbReference type="PANTHER" id="PTHR47486">
    <property type="entry name" value="SIALYLTRANSFERASE-LIKE PROTEIN 1"/>
    <property type="match status" value="1"/>
</dbReference>
<dbReference type="GO" id="GO:0000139">
    <property type="term" value="C:Golgi membrane"/>
    <property type="evidence" value="ECO:0007669"/>
    <property type="project" value="UniProtKB-SubCell"/>
</dbReference>
<keyword evidence="9" id="KW-0472">Membrane</keyword>
<organism evidence="11 12">
    <name type="scientific">Vigna radiata var. radiata</name>
    <name type="common">Mung bean</name>
    <name type="synonym">Phaseolus aureus</name>
    <dbReference type="NCBI Taxonomy" id="3916"/>
    <lineage>
        <taxon>Eukaryota</taxon>
        <taxon>Viridiplantae</taxon>
        <taxon>Streptophyta</taxon>
        <taxon>Embryophyta</taxon>
        <taxon>Tracheophyta</taxon>
        <taxon>Spermatophyta</taxon>
        <taxon>Magnoliopsida</taxon>
        <taxon>eudicotyledons</taxon>
        <taxon>Gunneridae</taxon>
        <taxon>Pentapetalae</taxon>
        <taxon>rosids</taxon>
        <taxon>fabids</taxon>
        <taxon>Fabales</taxon>
        <taxon>Fabaceae</taxon>
        <taxon>Papilionoideae</taxon>
        <taxon>50 kb inversion clade</taxon>
        <taxon>NPAAA clade</taxon>
        <taxon>indigoferoid/millettioid clade</taxon>
        <taxon>Phaseoleae</taxon>
        <taxon>Vigna</taxon>
    </lineage>
</organism>
<dbReference type="PANTHER" id="PTHR47486:SF1">
    <property type="entry name" value="SIALYLTRANSFERASE-LIKE PROTEIN 1"/>
    <property type="match status" value="1"/>
</dbReference>
<gene>
    <name evidence="12" type="primary">LOC106764848</name>
</gene>
<dbReference type="GO" id="GO:0008373">
    <property type="term" value="F:sialyltransferase activity"/>
    <property type="evidence" value="ECO:0007669"/>
    <property type="project" value="InterPro"/>
</dbReference>
<keyword evidence="7" id="KW-1133">Transmembrane helix</keyword>
<evidence type="ECO:0000313" key="12">
    <source>
        <dbReference type="RefSeq" id="XP_022637944.1"/>
    </source>
</evidence>
<dbReference type="RefSeq" id="XP_022637944.1">
    <property type="nucleotide sequence ID" value="XM_022782223.1"/>
</dbReference>
<evidence type="ECO:0000256" key="2">
    <source>
        <dbReference type="ARBA" id="ARBA00006003"/>
    </source>
</evidence>
<evidence type="ECO:0000313" key="11">
    <source>
        <dbReference type="Proteomes" id="UP000087766"/>
    </source>
</evidence>
<evidence type="ECO:0000256" key="9">
    <source>
        <dbReference type="ARBA" id="ARBA00023136"/>
    </source>
</evidence>
<dbReference type="Proteomes" id="UP000087766">
    <property type="component" value="Chromosome 6"/>
</dbReference>
<evidence type="ECO:0000256" key="5">
    <source>
        <dbReference type="ARBA" id="ARBA00022692"/>
    </source>
</evidence>
<proteinExistence type="inferred from homology"/>
<dbReference type="InterPro" id="IPR001675">
    <property type="entry name" value="Glyco_trans_29"/>
</dbReference>
<keyword evidence="8" id="KW-0333">Golgi apparatus</keyword>
<evidence type="ECO:0000256" key="8">
    <source>
        <dbReference type="ARBA" id="ARBA00023034"/>
    </source>
</evidence>
<dbReference type="GO" id="GO:0009846">
    <property type="term" value="P:pollen germination"/>
    <property type="evidence" value="ECO:0007669"/>
    <property type="project" value="InterPro"/>
</dbReference>
<keyword evidence="5" id="KW-0812">Transmembrane</keyword>
<reference evidence="11" key="1">
    <citation type="journal article" date="2014" name="Nat. Commun.">
        <title>Genome sequence of mungbean and insights into evolution within Vigna species.</title>
        <authorList>
            <person name="Kang Y.J."/>
            <person name="Kim S.K."/>
            <person name="Kim M.Y."/>
            <person name="Lestari P."/>
            <person name="Kim K.H."/>
            <person name="Ha B.K."/>
            <person name="Jun T.H."/>
            <person name="Hwang W.J."/>
            <person name="Lee T."/>
            <person name="Lee J."/>
            <person name="Shim S."/>
            <person name="Yoon M.Y."/>
            <person name="Jang Y.E."/>
            <person name="Han K.S."/>
            <person name="Taeprayoon P."/>
            <person name="Yoon N."/>
            <person name="Somta P."/>
            <person name="Tanya P."/>
            <person name="Kim K.S."/>
            <person name="Gwag J.G."/>
            <person name="Moon J.K."/>
            <person name="Lee Y.H."/>
            <person name="Park B.S."/>
            <person name="Bombarely A."/>
            <person name="Doyle J.J."/>
            <person name="Jackson S.A."/>
            <person name="Schafleitner R."/>
            <person name="Srinives P."/>
            <person name="Varshney R.K."/>
            <person name="Lee S.H."/>
        </authorList>
    </citation>
    <scope>NUCLEOTIDE SEQUENCE [LARGE SCALE GENOMIC DNA]</scope>
    <source>
        <strain evidence="11">cv. VC1973A</strain>
    </source>
</reference>
<dbReference type="InterPro" id="IPR038578">
    <property type="entry name" value="GT29-like_sf"/>
</dbReference>
<comment type="subcellular location">
    <subcellularLocation>
        <location evidence="1">Golgi apparatus membrane</location>
        <topology evidence="1">Single-pass type II membrane protein</topology>
    </subcellularLocation>
</comment>
<keyword evidence="6" id="KW-0735">Signal-anchor</keyword>
<dbReference type="Gene3D" id="3.90.1480.20">
    <property type="entry name" value="Glycosyl transferase family 29"/>
    <property type="match status" value="1"/>
</dbReference>
<evidence type="ECO:0000256" key="4">
    <source>
        <dbReference type="ARBA" id="ARBA00022679"/>
    </source>
</evidence>